<sequence>MGFMQQVAAMDASLVLAFGEPVTYYPVGPAGSKPTHAIIDHDIQFYTEYTDIISGGVVITLLSADVPDPKHDDRIRDATGKFWKVLRKLESDGSIVTVNAAVDYTGFTDDSYAPLHHVVNVDMPEQL</sequence>
<evidence type="ECO:0008006" key="3">
    <source>
        <dbReference type="Google" id="ProtNLM"/>
    </source>
</evidence>
<dbReference type="Proteomes" id="UP001500604">
    <property type="component" value="Unassembled WGS sequence"/>
</dbReference>
<comment type="caution">
    <text evidence="1">The sequence shown here is derived from an EMBL/GenBank/DDBJ whole genome shotgun (WGS) entry which is preliminary data.</text>
</comment>
<evidence type="ECO:0000313" key="2">
    <source>
        <dbReference type="Proteomes" id="UP001500604"/>
    </source>
</evidence>
<protein>
    <recommendedName>
        <fullName evidence="3">DUF3168 domain-containing protein</fullName>
    </recommendedName>
</protein>
<name>A0ABP8V8U5_9GAMM</name>
<reference evidence="2" key="1">
    <citation type="journal article" date="2019" name="Int. J. Syst. Evol. Microbiol.">
        <title>The Global Catalogue of Microorganisms (GCM) 10K type strain sequencing project: providing services to taxonomists for standard genome sequencing and annotation.</title>
        <authorList>
            <consortium name="The Broad Institute Genomics Platform"/>
            <consortium name="The Broad Institute Genome Sequencing Center for Infectious Disease"/>
            <person name="Wu L."/>
            <person name="Ma J."/>
        </authorList>
    </citation>
    <scope>NUCLEOTIDE SEQUENCE [LARGE SCALE GENOMIC DNA]</scope>
    <source>
        <strain evidence="2">JCM 17805</strain>
    </source>
</reference>
<evidence type="ECO:0000313" key="1">
    <source>
        <dbReference type="EMBL" id="GAA4652389.1"/>
    </source>
</evidence>
<organism evidence="1 2">
    <name type="scientific">Kistimonas scapharcae</name>
    <dbReference type="NCBI Taxonomy" id="1036133"/>
    <lineage>
        <taxon>Bacteria</taxon>
        <taxon>Pseudomonadati</taxon>
        <taxon>Pseudomonadota</taxon>
        <taxon>Gammaproteobacteria</taxon>
        <taxon>Oceanospirillales</taxon>
        <taxon>Endozoicomonadaceae</taxon>
        <taxon>Kistimonas</taxon>
    </lineage>
</organism>
<keyword evidence="2" id="KW-1185">Reference proteome</keyword>
<dbReference type="Pfam" id="PF05354">
    <property type="entry name" value="Phage_attach"/>
    <property type="match status" value="1"/>
</dbReference>
<proteinExistence type="predicted"/>
<dbReference type="InterPro" id="IPR008018">
    <property type="entry name" value="Phage_tail_attach_FII"/>
</dbReference>
<accession>A0ABP8V8U5</accession>
<dbReference type="EMBL" id="BAABFL010000474">
    <property type="protein sequence ID" value="GAA4652389.1"/>
    <property type="molecule type" value="Genomic_DNA"/>
</dbReference>
<gene>
    <name evidence="1" type="ORF">GCM10023116_46730</name>
</gene>